<evidence type="ECO:0000256" key="1">
    <source>
        <dbReference type="SAM" id="MobiDB-lite"/>
    </source>
</evidence>
<dbReference type="EMBL" id="JAADJZ010000004">
    <property type="protein sequence ID" value="KAF2875995.1"/>
    <property type="molecule type" value="Genomic_DNA"/>
</dbReference>
<dbReference type="AlphaFoldDB" id="A0A7C8MGG9"/>
<evidence type="ECO:0000313" key="3">
    <source>
        <dbReference type="EMBL" id="KAF2875995.1"/>
    </source>
</evidence>
<sequence length="456" mass="51717">MYDLSTIHTKFQTFHTQTLDDHFAANIKSVRLSTCIDPVDLADSFVWDIGKSCEISQSEYAFLGNAVAGCQEFESLLAELHHIDSEDAAQFQGLQVMIHDVKLVRLAMMGTPWSNAFNSIRRLTNTEKEDITISWLHSAFRVQNQTFHDRVRNIDCDVSASTRTAFPRKFIHQQDYKAWNKGIATIRRFLRGTLPSTLEKVCRLLQVAYAMGSQDPSHPDFRTCFLDDLARWRNIVPDHSIAHFDTIVKAVWGKTFNEADSIALSENGSNNTLIHLQEILSGVISRCPAAGNLNEEDQDDHQPHGKEQFFDAAAHPDYVGEQPALGRIEDPRAYPDVRKLPILEDFSTDTVVQLMMIGAIFGFIFSFLLIFHSFTLPSLLSEHVKRGDINPTNSEERNLLTLQLYLGILTHTHWANSESYYEKPFPPHSHFTTSEEENVQSTPDMTMADTSEPDDP</sequence>
<keyword evidence="2" id="KW-0472">Membrane</keyword>
<accession>A0A7C8MGG9</accession>
<reference evidence="3 4" key="1">
    <citation type="submission" date="2020-01" db="EMBL/GenBank/DDBJ databases">
        <authorList>
            <consortium name="DOE Joint Genome Institute"/>
            <person name="Haridas S."/>
            <person name="Albert R."/>
            <person name="Binder M."/>
            <person name="Bloem J."/>
            <person name="Labutti K."/>
            <person name="Salamov A."/>
            <person name="Andreopoulos B."/>
            <person name="Baker S.E."/>
            <person name="Barry K."/>
            <person name="Bills G."/>
            <person name="Bluhm B.H."/>
            <person name="Cannon C."/>
            <person name="Castanera R."/>
            <person name="Culley D.E."/>
            <person name="Daum C."/>
            <person name="Ezra D."/>
            <person name="Gonzalez J.B."/>
            <person name="Henrissat B."/>
            <person name="Kuo A."/>
            <person name="Liang C."/>
            <person name="Lipzen A."/>
            <person name="Lutzoni F."/>
            <person name="Magnuson J."/>
            <person name="Mondo S."/>
            <person name="Nolan M."/>
            <person name="Ohm R."/>
            <person name="Pangilinan J."/>
            <person name="Park H.-J.H."/>
            <person name="Ramirez L."/>
            <person name="Alfaro M."/>
            <person name="Sun H."/>
            <person name="Tritt A."/>
            <person name="Yoshinaga Y."/>
            <person name="Zwiers L.-H.L."/>
            <person name="Turgeon B.G."/>
            <person name="Goodwin S.B."/>
            <person name="Spatafora J.W."/>
            <person name="Crous P.W."/>
            <person name="Grigoriev I.V."/>
        </authorList>
    </citation>
    <scope>NUCLEOTIDE SEQUENCE [LARGE SCALE GENOMIC DNA]</scope>
    <source>
        <strain evidence="3 4">CBS 611.86</strain>
    </source>
</reference>
<dbReference type="Proteomes" id="UP000481861">
    <property type="component" value="Unassembled WGS sequence"/>
</dbReference>
<proteinExistence type="predicted"/>
<evidence type="ECO:0000313" key="4">
    <source>
        <dbReference type="Proteomes" id="UP000481861"/>
    </source>
</evidence>
<dbReference type="OrthoDB" id="5423270at2759"/>
<protein>
    <submittedName>
        <fullName evidence="3">Uncharacterized protein</fullName>
    </submittedName>
</protein>
<feature type="region of interest" description="Disordered" evidence="1">
    <location>
        <begin position="425"/>
        <end position="456"/>
    </location>
</feature>
<gene>
    <name evidence="3" type="ORF">BDV95DRAFT_484175</name>
</gene>
<keyword evidence="4" id="KW-1185">Reference proteome</keyword>
<keyword evidence="2" id="KW-0812">Transmembrane</keyword>
<keyword evidence="2" id="KW-1133">Transmembrane helix</keyword>
<organism evidence="3 4">
    <name type="scientific">Massariosphaeria phaeospora</name>
    <dbReference type="NCBI Taxonomy" id="100035"/>
    <lineage>
        <taxon>Eukaryota</taxon>
        <taxon>Fungi</taxon>
        <taxon>Dikarya</taxon>
        <taxon>Ascomycota</taxon>
        <taxon>Pezizomycotina</taxon>
        <taxon>Dothideomycetes</taxon>
        <taxon>Pleosporomycetidae</taxon>
        <taxon>Pleosporales</taxon>
        <taxon>Pleosporales incertae sedis</taxon>
        <taxon>Massariosphaeria</taxon>
    </lineage>
</organism>
<feature type="transmembrane region" description="Helical" evidence="2">
    <location>
        <begin position="351"/>
        <end position="371"/>
    </location>
</feature>
<comment type="caution">
    <text evidence="3">The sequence shown here is derived from an EMBL/GenBank/DDBJ whole genome shotgun (WGS) entry which is preliminary data.</text>
</comment>
<name>A0A7C8MGG9_9PLEO</name>
<evidence type="ECO:0000256" key="2">
    <source>
        <dbReference type="SAM" id="Phobius"/>
    </source>
</evidence>